<evidence type="ECO:0000256" key="1">
    <source>
        <dbReference type="SAM" id="MobiDB-lite"/>
    </source>
</evidence>
<protein>
    <submittedName>
        <fullName evidence="2">Uncharacterized protein</fullName>
    </submittedName>
</protein>
<name>A0A0F9H9E5_9ZZZZ</name>
<sequence length="151" mass="16199">MVEFIELEDIKKEKGRAKRKKFFKAVGKGAGITAKRVGAGAKVIGARVAKGTGTLVKKAIEAQSPEAQERRLEVQEKRLIFQERLAKRRARIQRLQPKGASGFGGMPGLSGGFLGGSNGGMAFKPLDMGNVLTGGPPKKRKGKPFDPLSQI</sequence>
<proteinExistence type="predicted"/>
<accession>A0A0F9H9E5</accession>
<dbReference type="EMBL" id="LAZR01023516">
    <property type="protein sequence ID" value="KKL78255.1"/>
    <property type="molecule type" value="Genomic_DNA"/>
</dbReference>
<gene>
    <name evidence="2" type="ORF">LCGC14_2026650</name>
</gene>
<organism evidence="2">
    <name type="scientific">marine sediment metagenome</name>
    <dbReference type="NCBI Taxonomy" id="412755"/>
    <lineage>
        <taxon>unclassified sequences</taxon>
        <taxon>metagenomes</taxon>
        <taxon>ecological metagenomes</taxon>
    </lineage>
</organism>
<reference evidence="2" key="1">
    <citation type="journal article" date="2015" name="Nature">
        <title>Complex archaea that bridge the gap between prokaryotes and eukaryotes.</title>
        <authorList>
            <person name="Spang A."/>
            <person name="Saw J.H."/>
            <person name="Jorgensen S.L."/>
            <person name="Zaremba-Niedzwiedzka K."/>
            <person name="Martijn J."/>
            <person name="Lind A.E."/>
            <person name="van Eijk R."/>
            <person name="Schleper C."/>
            <person name="Guy L."/>
            <person name="Ettema T.J."/>
        </authorList>
    </citation>
    <scope>NUCLEOTIDE SEQUENCE</scope>
</reference>
<comment type="caution">
    <text evidence="2">The sequence shown here is derived from an EMBL/GenBank/DDBJ whole genome shotgun (WGS) entry which is preliminary data.</text>
</comment>
<feature type="region of interest" description="Disordered" evidence="1">
    <location>
        <begin position="125"/>
        <end position="151"/>
    </location>
</feature>
<dbReference type="AlphaFoldDB" id="A0A0F9H9E5"/>
<evidence type="ECO:0000313" key="2">
    <source>
        <dbReference type="EMBL" id="KKL78255.1"/>
    </source>
</evidence>